<evidence type="ECO:0000313" key="2">
    <source>
        <dbReference type="EMBL" id="PLP43070.1"/>
    </source>
</evidence>
<gene>
    <name evidence="2" type="ORF">CWM98_19590</name>
</gene>
<dbReference type="AlphaFoldDB" id="A0A2N5ACT8"/>
<proteinExistence type="predicted"/>
<comment type="caution">
    <text evidence="2">The sequence shown here is derived from an EMBL/GenBank/DDBJ whole genome shotgun (WGS) entry which is preliminary data.</text>
</comment>
<name>A0A2N5ACT8_KLEVA</name>
<evidence type="ECO:0000313" key="3">
    <source>
        <dbReference type="Proteomes" id="UP000234473"/>
    </source>
</evidence>
<evidence type="ECO:0008006" key="4">
    <source>
        <dbReference type="Google" id="ProtNLM"/>
    </source>
</evidence>
<feature type="chain" id="PRO_5014898099" description="Lipoprotein" evidence="1">
    <location>
        <begin position="22"/>
        <end position="128"/>
    </location>
</feature>
<dbReference type="Proteomes" id="UP000234473">
    <property type="component" value="Unassembled WGS sequence"/>
</dbReference>
<reference evidence="2 3" key="2">
    <citation type="submission" date="2018-01" db="EMBL/GenBank/DDBJ databases">
        <title>Genomic study of Klebsiella pneumoniae.</title>
        <authorList>
            <person name="Yang Y."/>
            <person name="Bicalho R."/>
        </authorList>
    </citation>
    <scope>NUCLEOTIDE SEQUENCE [LARGE SCALE GENOMIC DNA]</scope>
    <source>
        <strain evidence="2 3">A5</strain>
    </source>
</reference>
<keyword evidence="1" id="KW-0732">Signal</keyword>
<evidence type="ECO:0000256" key="1">
    <source>
        <dbReference type="SAM" id="SignalP"/>
    </source>
</evidence>
<dbReference type="RefSeq" id="WP_110792099.1">
    <property type="nucleotide sequence ID" value="NZ_JAQTII010000001.1"/>
</dbReference>
<dbReference type="EMBL" id="PICB01001120">
    <property type="protein sequence ID" value="PLP43070.1"/>
    <property type="molecule type" value="Genomic_DNA"/>
</dbReference>
<organism evidence="2 3">
    <name type="scientific">Klebsiella variicola</name>
    <dbReference type="NCBI Taxonomy" id="244366"/>
    <lineage>
        <taxon>Bacteria</taxon>
        <taxon>Pseudomonadati</taxon>
        <taxon>Pseudomonadota</taxon>
        <taxon>Gammaproteobacteria</taxon>
        <taxon>Enterobacterales</taxon>
        <taxon>Enterobacteriaceae</taxon>
        <taxon>Klebsiella/Raoultella group</taxon>
        <taxon>Klebsiella</taxon>
        <taxon>Klebsiella pneumoniae complex</taxon>
    </lineage>
</organism>
<reference evidence="2 3" key="1">
    <citation type="submission" date="2017-11" db="EMBL/GenBank/DDBJ databases">
        <authorList>
            <person name="Han C.G."/>
        </authorList>
    </citation>
    <scope>NUCLEOTIDE SEQUENCE [LARGE SCALE GENOMIC DNA]</scope>
    <source>
        <strain evidence="2 3">A5</strain>
    </source>
</reference>
<sequence length="128" mass="13897">MVKKITLLGLSALFVSHVAFAGNSSNWISVASNDTTEYSAKKGTFRNINGESSILMMFNNKSDNRIQYYKVGIKNVDCDNGYGKLSFYHMDGRLDFQSDYIADGNSVGAGMGDFICAVRVAAANAQKG</sequence>
<accession>A0A2N5ACT8</accession>
<feature type="signal peptide" evidence="1">
    <location>
        <begin position="1"/>
        <end position="21"/>
    </location>
</feature>
<protein>
    <recommendedName>
        <fullName evidence="4">Lipoprotein</fullName>
    </recommendedName>
</protein>